<keyword evidence="1" id="KW-0805">Transcription regulation</keyword>
<dbReference type="InterPro" id="IPR019885">
    <property type="entry name" value="Tscrpt_reg_HTH_AsnC-type_CS"/>
</dbReference>
<dbReference type="EMBL" id="LNQE01000268">
    <property type="protein sequence ID" value="KUG28007.1"/>
    <property type="molecule type" value="Genomic_DNA"/>
</dbReference>
<evidence type="ECO:0000256" key="2">
    <source>
        <dbReference type="ARBA" id="ARBA00023125"/>
    </source>
</evidence>
<dbReference type="InterPro" id="IPR000485">
    <property type="entry name" value="AsnC-type_HTH_dom"/>
</dbReference>
<comment type="similarity">
    <text evidence="6">Belongs to the Ahb/Nir family.</text>
</comment>
<comment type="catalytic activity">
    <reaction evidence="8">
        <text>siroheme + 2 H(+) = 12,18-didecarboxysiroheme + 2 CO2</text>
        <dbReference type="Rhea" id="RHEA:19093"/>
        <dbReference type="ChEBI" id="CHEBI:15378"/>
        <dbReference type="ChEBI" id="CHEBI:16526"/>
        <dbReference type="ChEBI" id="CHEBI:60052"/>
        <dbReference type="ChEBI" id="CHEBI:140497"/>
        <dbReference type="EC" id="4.1.1.111"/>
    </reaction>
</comment>
<evidence type="ECO:0000313" key="10">
    <source>
        <dbReference type="EMBL" id="KUG28007.1"/>
    </source>
</evidence>
<dbReference type="PROSITE" id="PS00519">
    <property type="entry name" value="HTH_ASNC_1"/>
    <property type="match status" value="1"/>
</dbReference>
<protein>
    <recommendedName>
        <fullName evidence="7">siroheme decarboxylase</fullName>
        <ecNumber evidence="7">4.1.1.111</ecNumber>
    </recommendedName>
</protein>
<keyword evidence="4" id="KW-0456">Lyase</keyword>
<name>A0A0W8G4C6_9ZZZZ</name>
<keyword evidence="3" id="KW-0804">Transcription</keyword>
<dbReference type="Gene3D" id="3.30.70.3460">
    <property type="match status" value="1"/>
</dbReference>
<dbReference type="GO" id="GO:0016829">
    <property type="term" value="F:lyase activity"/>
    <property type="evidence" value="ECO:0007669"/>
    <property type="project" value="UniProtKB-KW"/>
</dbReference>
<evidence type="ECO:0000256" key="5">
    <source>
        <dbReference type="ARBA" id="ARBA00023444"/>
    </source>
</evidence>
<evidence type="ECO:0000256" key="4">
    <source>
        <dbReference type="ARBA" id="ARBA00023239"/>
    </source>
</evidence>
<organism evidence="10">
    <name type="scientific">hydrocarbon metagenome</name>
    <dbReference type="NCBI Taxonomy" id="938273"/>
    <lineage>
        <taxon>unclassified sequences</taxon>
        <taxon>metagenomes</taxon>
        <taxon>ecological metagenomes</taxon>
    </lineage>
</organism>
<dbReference type="InterPro" id="IPR036388">
    <property type="entry name" value="WH-like_DNA-bd_sf"/>
</dbReference>
<dbReference type="Pfam" id="PF22451">
    <property type="entry name" value="NirdL-like_HTH"/>
    <property type="match status" value="1"/>
</dbReference>
<dbReference type="InterPro" id="IPR050684">
    <property type="entry name" value="HTH-Siroheme_Decarb"/>
</dbReference>
<dbReference type="InterPro" id="IPR036390">
    <property type="entry name" value="WH_DNA-bd_sf"/>
</dbReference>
<proteinExistence type="inferred from homology"/>
<dbReference type="InterPro" id="IPR053953">
    <property type="entry name" value="NirdL-like_HTH"/>
</dbReference>
<evidence type="ECO:0000256" key="1">
    <source>
        <dbReference type="ARBA" id="ARBA00023015"/>
    </source>
</evidence>
<dbReference type="Gene3D" id="1.10.10.10">
    <property type="entry name" value="Winged helix-like DNA-binding domain superfamily/Winged helix DNA-binding domain"/>
    <property type="match status" value="1"/>
</dbReference>
<evidence type="ECO:0000256" key="7">
    <source>
        <dbReference type="ARBA" id="ARBA00023471"/>
    </source>
</evidence>
<evidence type="ECO:0000259" key="9">
    <source>
        <dbReference type="PROSITE" id="PS50956"/>
    </source>
</evidence>
<sequence>MDSIDRDILSEIQSGFPLCERPYAAIGEKVGLTEAETLARVRALKQKGVIRRIGASFQSRKLGFLSTLCAAQVPEDRIEAFVAEVNRHPGVTHNYLRAHAYNVWFTLIGPDKDSMRDTLAAISAATGIGILNLPAEKLFKIKVDFSMKKPAVDPSSQPG</sequence>
<dbReference type="SMART" id="SM00344">
    <property type="entry name" value="HTH_ASNC"/>
    <property type="match status" value="1"/>
</dbReference>
<dbReference type="PROSITE" id="PS50956">
    <property type="entry name" value="HTH_ASNC_2"/>
    <property type="match status" value="1"/>
</dbReference>
<evidence type="ECO:0000256" key="8">
    <source>
        <dbReference type="ARBA" id="ARBA00048470"/>
    </source>
</evidence>
<dbReference type="InterPro" id="IPR019888">
    <property type="entry name" value="Tscrpt_reg_AsnC-like"/>
</dbReference>
<feature type="domain" description="HTH asnC-type" evidence="9">
    <location>
        <begin position="1"/>
        <end position="65"/>
    </location>
</feature>
<dbReference type="AlphaFoldDB" id="A0A0W8G4C6"/>
<dbReference type="EC" id="4.1.1.111" evidence="7"/>
<comment type="pathway">
    <text evidence="5">Porphyrin-containing compound metabolism.</text>
</comment>
<keyword evidence="2" id="KW-0238">DNA-binding</keyword>
<dbReference type="InterPro" id="IPR040523">
    <property type="entry name" value="AsnC_trans_reg2"/>
</dbReference>
<evidence type="ECO:0000256" key="6">
    <source>
        <dbReference type="ARBA" id="ARBA00023457"/>
    </source>
</evidence>
<dbReference type="PANTHER" id="PTHR43413">
    <property type="entry name" value="TRANSCRIPTIONAL REGULATOR, ASNC FAMILY"/>
    <property type="match status" value="1"/>
</dbReference>
<dbReference type="PANTHER" id="PTHR43413:SF1">
    <property type="entry name" value="SIROHEME DECARBOXYLASE NIRL SUBUNIT"/>
    <property type="match status" value="1"/>
</dbReference>
<comment type="caution">
    <text evidence="10">The sequence shown here is derived from an EMBL/GenBank/DDBJ whole genome shotgun (WGS) entry which is preliminary data.</text>
</comment>
<dbReference type="GO" id="GO:0043565">
    <property type="term" value="F:sequence-specific DNA binding"/>
    <property type="evidence" value="ECO:0007669"/>
    <property type="project" value="InterPro"/>
</dbReference>
<evidence type="ECO:0000256" key="3">
    <source>
        <dbReference type="ARBA" id="ARBA00023163"/>
    </source>
</evidence>
<reference evidence="10" key="1">
    <citation type="journal article" date="2015" name="Proc. Natl. Acad. Sci. U.S.A.">
        <title>Networks of energetic and metabolic interactions define dynamics in microbial communities.</title>
        <authorList>
            <person name="Embree M."/>
            <person name="Liu J.K."/>
            <person name="Al-Bassam M.M."/>
            <person name="Zengler K."/>
        </authorList>
    </citation>
    <scope>NUCLEOTIDE SEQUENCE</scope>
</reference>
<dbReference type="SUPFAM" id="SSF46785">
    <property type="entry name" value="Winged helix' DNA-binding domain"/>
    <property type="match status" value="1"/>
</dbReference>
<gene>
    <name evidence="10" type="ORF">ASZ90_002132</name>
</gene>
<dbReference type="Pfam" id="PF17805">
    <property type="entry name" value="AsnC_trans_reg2"/>
    <property type="match status" value="1"/>
</dbReference>
<accession>A0A0W8G4C6</accession>